<keyword evidence="8" id="KW-0443">Lipid metabolism</keyword>
<organism evidence="13 14">
    <name type="scientific">Quillaja saponaria</name>
    <name type="common">Soap bark tree</name>
    <dbReference type="NCBI Taxonomy" id="32244"/>
    <lineage>
        <taxon>Eukaryota</taxon>
        <taxon>Viridiplantae</taxon>
        <taxon>Streptophyta</taxon>
        <taxon>Embryophyta</taxon>
        <taxon>Tracheophyta</taxon>
        <taxon>Spermatophyta</taxon>
        <taxon>Magnoliopsida</taxon>
        <taxon>eudicotyledons</taxon>
        <taxon>Gunneridae</taxon>
        <taxon>Pentapetalae</taxon>
        <taxon>rosids</taxon>
        <taxon>fabids</taxon>
        <taxon>Fabales</taxon>
        <taxon>Quillajaceae</taxon>
        <taxon>Quillaja</taxon>
    </lineage>
</organism>
<keyword evidence="2" id="KW-0444">Lipid biosynthesis</keyword>
<protein>
    <submittedName>
        <fullName evidence="13">Lipoxygenase</fullName>
    </submittedName>
</protein>
<evidence type="ECO:0000313" key="14">
    <source>
        <dbReference type="Proteomes" id="UP001163823"/>
    </source>
</evidence>
<dbReference type="GO" id="GO:0046872">
    <property type="term" value="F:metal ion binding"/>
    <property type="evidence" value="ECO:0007669"/>
    <property type="project" value="UniProtKB-KW"/>
</dbReference>
<comment type="similarity">
    <text evidence="1">Belongs to the lipoxygenase family.</text>
</comment>
<evidence type="ECO:0000256" key="1">
    <source>
        <dbReference type="ARBA" id="ARBA00009419"/>
    </source>
</evidence>
<dbReference type="InterPro" id="IPR000907">
    <property type="entry name" value="LipOase"/>
</dbReference>
<dbReference type="PANTHER" id="PTHR11771">
    <property type="entry name" value="LIPOXYGENASE"/>
    <property type="match status" value="1"/>
</dbReference>
<gene>
    <name evidence="13" type="ORF">O6P43_012648</name>
</gene>
<dbReference type="PRINTS" id="PR00468">
    <property type="entry name" value="PLTLPOXGNASE"/>
</dbReference>
<keyword evidence="3" id="KW-0479">Metal-binding</keyword>
<dbReference type="SUPFAM" id="SSF49723">
    <property type="entry name" value="Lipase/lipooxygenase domain (PLAT/LH2 domain)"/>
    <property type="match status" value="1"/>
</dbReference>
<keyword evidence="5" id="KW-0276">Fatty acid metabolism</keyword>
<dbReference type="Pfam" id="PF01477">
    <property type="entry name" value="PLAT"/>
    <property type="match status" value="1"/>
</dbReference>
<dbReference type="SMART" id="SM00308">
    <property type="entry name" value="LH2"/>
    <property type="match status" value="1"/>
</dbReference>
<dbReference type="Gene3D" id="4.10.375.10">
    <property type="entry name" value="Lipoxygenase-1, Domain 2"/>
    <property type="match status" value="1"/>
</dbReference>
<dbReference type="EMBL" id="JARAOO010000005">
    <property type="protein sequence ID" value="KAJ7968562.1"/>
    <property type="molecule type" value="Genomic_DNA"/>
</dbReference>
<proteinExistence type="inferred from homology"/>
<accession>A0AAD7PV64</accession>
<keyword evidence="6" id="KW-0223">Dioxygenase</keyword>
<evidence type="ECO:0000256" key="10">
    <source>
        <dbReference type="PROSITE-ProRule" id="PRU00152"/>
    </source>
</evidence>
<feature type="domain" description="PLAT" evidence="11">
    <location>
        <begin position="89"/>
        <end position="204"/>
    </location>
</feature>
<sequence>MMAMSNETPSTCMVKKSHFLGPFGLSHKTRSSSSPHFLSSGGKKLELGKKVKQTRAVAVHNVEQKPMDEKSMTVKLTALVTVRYCSKEYVKEMMKMWSYILGHQQQRGLIMQLVSTEVDPRTMEPKMSKEAALDLSKLGAKSGTYRVEFQVDSNFGLPGAVTLSNRYDREFFLESINIEEYAHFECKSWVQPNMVEEDKRIFFTNKAYLPSETPMALKEHRENELRQLRGEGRGIRLHYDRIYDYDVYN</sequence>
<dbReference type="Gene3D" id="2.60.60.20">
    <property type="entry name" value="PLAT/LH2 domain"/>
    <property type="match status" value="1"/>
</dbReference>
<dbReference type="GO" id="GO:0034440">
    <property type="term" value="P:lipid oxidation"/>
    <property type="evidence" value="ECO:0007669"/>
    <property type="project" value="InterPro"/>
</dbReference>
<feature type="domain" description="Lipoxygenase" evidence="12">
    <location>
        <begin position="207"/>
        <end position="249"/>
    </location>
</feature>
<evidence type="ECO:0000313" key="13">
    <source>
        <dbReference type="EMBL" id="KAJ7968562.1"/>
    </source>
</evidence>
<evidence type="ECO:0000256" key="5">
    <source>
        <dbReference type="ARBA" id="ARBA00022832"/>
    </source>
</evidence>
<evidence type="ECO:0000256" key="6">
    <source>
        <dbReference type="ARBA" id="ARBA00022964"/>
    </source>
</evidence>
<dbReference type="Pfam" id="PF00305">
    <property type="entry name" value="Lipoxygenase"/>
    <property type="match status" value="1"/>
</dbReference>
<evidence type="ECO:0000256" key="7">
    <source>
        <dbReference type="ARBA" id="ARBA00023002"/>
    </source>
</evidence>
<evidence type="ECO:0000256" key="8">
    <source>
        <dbReference type="ARBA" id="ARBA00023098"/>
    </source>
</evidence>
<dbReference type="GO" id="GO:0006633">
    <property type="term" value="P:fatty acid biosynthetic process"/>
    <property type="evidence" value="ECO:0007669"/>
    <property type="project" value="UniProtKB-KW"/>
</dbReference>
<evidence type="ECO:0000256" key="4">
    <source>
        <dbReference type="ARBA" id="ARBA00022767"/>
    </source>
</evidence>
<keyword evidence="4" id="KW-0925">Oxylipin biosynthesis</keyword>
<name>A0AAD7PV64_QUISA</name>
<dbReference type="Proteomes" id="UP001163823">
    <property type="component" value="Chromosome 5"/>
</dbReference>
<evidence type="ECO:0000256" key="9">
    <source>
        <dbReference type="ARBA" id="ARBA00023160"/>
    </source>
</evidence>
<dbReference type="AlphaFoldDB" id="A0AAD7PV64"/>
<dbReference type="KEGG" id="qsa:O6P43_012648"/>
<dbReference type="InterPro" id="IPR036392">
    <property type="entry name" value="PLAT/LH2_dom_sf"/>
</dbReference>
<keyword evidence="14" id="KW-1185">Reference proteome</keyword>
<comment type="caution">
    <text evidence="13">The sequence shown here is derived from an EMBL/GenBank/DDBJ whole genome shotgun (WGS) entry which is preliminary data.</text>
</comment>
<dbReference type="InterPro" id="IPR001246">
    <property type="entry name" value="LipOase_plant"/>
</dbReference>
<dbReference type="InterPro" id="IPR036226">
    <property type="entry name" value="LipOase_C_sf"/>
</dbReference>
<comment type="caution">
    <text evidence="10">Lacks conserved residue(s) required for the propagation of feature annotation.</text>
</comment>
<evidence type="ECO:0000259" key="11">
    <source>
        <dbReference type="PROSITE" id="PS50095"/>
    </source>
</evidence>
<dbReference type="SUPFAM" id="SSF48484">
    <property type="entry name" value="Lipoxigenase"/>
    <property type="match status" value="1"/>
</dbReference>
<dbReference type="InterPro" id="IPR001024">
    <property type="entry name" value="PLAT/LH2_dom"/>
</dbReference>
<dbReference type="InterPro" id="IPR013819">
    <property type="entry name" value="LipOase_C"/>
</dbReference>
<evidence type="ECO:0000259" key="12">
    <source>
        <dbReference type="PROSITE" id="PS51393"/>
    </source>
</evidence>
<evidence type="ECO:0000256" key="3">
    <source>
        <dbReference type="ARBA" id="ARBA00022723"/>
    </source>
</evidence>
<keyword evidence="7" id="KW-0560">Oxidoreductase</keyword>
<reference evidence="13" key="1">
    <citation type="journal article" date="2023" name="Science">
        <title>Elucidation of the pathway for biosynthesis of saponin adjuvants from the soapbark tree.</title>
        <authorList>
            <person name="Reed J."/>
            <person name="Orme A."/>
            <person name="El-Demerdash A."/>
            <person name="Owen C."/>
            <person name="Martin L.B.B."/>
            <person name="Misra R.C."/>
            <person name="Kikuchi S."/>
            <person name="Rejzek M."/>
            <person name="Martin A.C."/>
            <person name="Harkess A."/>
            <person name="Leebens-Mack J."/>
            <person name="Louveau T."/>
            <person name="Stephenson M.J."/>
            <person name="Osbourn A."/>
        </authorList>
    </citation>
    <scope>NUCLEOTIDE SEQUENCE</scope>
    <source>
        <strain evidence="13">S10</strain>
    </source>
</reference>
<evidence type="ECO:0000256" key="2">
    <source>
        <dbReference type="ARBA" id="ARBA00022516"/>
    </source>
</evidence>
<dbReference type="PROSITE" id="PS50095">
    <property type="entry name" value="PLAT"/>
    <property type="match status" value="1"/>
</dbReference>
<dbReference type="PROSITE" id="PS51393">
    <property type="entry name" value="LIPOXYGENASE_3"/>
    <property type="match status" value="1"/>
</dbReference>
<dbReference type="GO" id="GO:0016702">
    <property type="term" value="F:oxidoreductase activity, acting on single donors with incorporation of molecular oxygen, incorporation of two atoms of oxygen"/>
    <property type="evidence" value="ECO:0007669"/>
    <property type="project" value="InterPro"/>
</dbReference>
<keyword evidence="9" id="KW-0275">Fatty acid biosynthesis</keyword>
<dbReference type="GO" id="GO:0031408">
    <property type="term" value="P:oxylipin biosynthetic process"/>
    <property type="evidence" value="ECO:0007669"/>
    <property type="project" value="UniProtKB-KW"/>
</dbReference>